<evidence type="ECO:0000256" key="4">
    <source>
        <dbReference type="ARBA" id="ARBA00023136"/>
    </source>
</evidence>
<reference evidence="7" key="1">
    <citation type="submission" date="2022-07" db="EMBL/GenBank/DDBJ databases">
        <title>Complete genome sequence of Salinispirillum sp. LH10-3-1 capable of multiple carbohydrate inversion isolated from a soda lake.</title>
        <authorList>
            <person name="Liu J."/>
            <person name="Zhai Y."/>
            <person name="Zhang H."/>
            <person name="Yang H."/>
            <person name="Qu J."/>
            <person name="Li J."/>
        </authorList>
    </citation>
    <scope>NUCLEOTIDE SEQUENCE</scope>
    <source>
        <strain evidence="7">LH 10-3-1</strain>
    </source>
</reference>
<evidence type="ECO:0000313" key="7">
    <source>
        <dbReference type="EMBL" id="WLD58744.1"/>
    </source>
</evidence>
<dbReference type="Pfam" id="PF01061">
    <property type="entry name" value="ABC2_membrane"/>
    <property type="match status" value="1"/>
</dbReference>
<dbReference type="GO" id="GO:0005886">
    <property type="term" value="C:plasma membrane"/>
    <property type="evidence" value="ECO:0007669"/>
    <property type="project" value="UniProtKB-SubCell"/>
</dbReference>
<keyword evidence="5" id="KW-1003">Cell membrane</keyword>
<accession>A0AB38YH84</accession>
<organism evidence="7">
    <name type="scientific">Salinispirillum sp. LH 10-3-1</name>
    <dbReference type="NCBI Taxonomy" id="2952525"/>
    <lineage>
        <taxon>Bacteria</taxon>
        <taxon>Pseudomonadati</taxon>
        <taxon>Pseudomonadota</taxon>
        <taxon>Gammaproteobacteria</taxon>
        <taxon>Oceanospirillales</taxon>
        <taxon>Saccharospirillaceae</taxon>
        <taxon>Salinispirillum</taxon>
    </lineage>
</organism>
<dbReference type="PROSITE" id="PS51012">
    <property type="entry name" value="ABC_TM2"/>
    <property type="match status" value="1"/>
</dbReference>
<name>A0AB38YH84_9GAMM</name>
<dbReference type="InterPro" id="IPR047817">
    <property type="entry name" value="ABC2_TM_bact-type"/>
</dbReference>
<dbReference type="PANTHER" id="PTHR43027">
    <property type="entry name" value="DOXORUBICIN RESISTANCE ABC TRANSPORTER PERMEASE PROTEIN DRRC-RELATED"/>
    <property type="match status" value="1"/>
</dbReference>
<gene>
    <name evidence="7" type="ORF">NFC81_02855</name>
</gene>
<comment type="similarity">
    <text evidence="5">Belongs to the ABC-2 integral membrane protein family.</text>
</comment>
<feature type="domain" description="ABC transmembrane type-2" evidence="6">
    <location>
        <begin position="109"/>
        <end position="334"/>
    </location>
</feature>
<keyword evidence="5" id="KW-0813">Transport</keyword>
<evidence type="ECO:0000256" key="1">
    <source>
        <dbReference type="ARBA" id="ARBA00004141"/>
    </source>
</evidence>
<evidence type="ECO:0000256" key="5">
    <source>
        <dbReference type="RuleBase" id="RU361157"/>
    </source>
</evidence>
<dbReference type="EMBL" id="CP101717">
    <property type="protein sequence ID" value="WLD58744.1"/>
    <property type="molecule type" value="Genomic_DNA"/>
</dbReference>
<dbReference type="GO" id="GO:0140359">
    <property type="term" value="F:ABC-type transporter activity"/>
    <property type="evidence" value="ECO:0007669"/>
    <property type="project" value="InterPro"/>
</dbReference>
<keyword evidence="4 5" id="KW-0472">Membrane</keyword>
<dbReference type="InterPro" id="IPR013525">
    <property type="entry name" value="ABC2_TM"/>
</dbReference>
<feature type="transmembrane region" description="Helical" evidence="5">
    <location>
        <begin position="222"/>
        <end position="243"/>
    </location>
</feature>
<keyword evidence="3 5" id="KW-1133">Transmembrane helix</keyword>
<proteinExistence type="inferred from homology"/>
<comment type="subcellular location">
    <subcellularLocation>
        <location evidence="5">Cell inner membrane</location>
        <topology evidence="5">Multi-pass membrane protein</topology>
    </subcellularLocation>
    <subcellularLocation>
        <location evidence="1">Membrane</location>
        <topology evidence="1">Multi-pass membrane protein</topology>
    </subcellularLocation>
</comment>
<dbReference type="InterPro" id="IPR052902">
    <property type="entry name" value="ABC-2_transporter"/>
</dbReference>
<keyword evidence="2 5" id="KW-0812">Transmembrane</keyword>
<feature type="transmembrane region" description="Helical" evidence="5">
    <location>
        <begin position="195"/>
        <end position="216"/>
    </location>
</feature>
<feature type="transmembrane region" description="Helical" evidence="5">
    <location>
        <begin position="142"/>
        <end position="165"/>
    </location>
</feature>
<dbReference type="AlphaFoldDB" id="A0AB38YH84"/>
<evidence type="ECO:0000256" key="3">
    <source>
        <dbReference type="ARBA" id="ARBA00022989"/>
    </source>
</evidence>
<feature type="transmembrane region" description="Helical" evidence="5">
    <location>
        <begin position="309"/>
        <end position="333"/>
    </location>
</feature>
<evidence type="ECO:0000259" key="6">
    <source>
        <dbReference type="PROSITE" id="PS51012"/>
    </source>
</evidence>
<sequence length="338" mass="38052">MTWRRFWAVLRARNLEFFRDRGTLSWNIAFPVMLIAGFALIFGSGNNPVFKVGVVSELDAYISKPQVTTLPEVDVVLYRDLDAAVERLRRHHIHMVLDVDQRLYWINETSSDGAVLEQLLAYMDPEYRRRLIGGLDIRYVDWALPGILAMNIMFACLFGVGYVIVRYRKNGVLKRLQATPLNAWEFLSAQIVSRLMMVMVVSTALFLGSLWTLHIVMVGSYLNLFVVGILGALCLTSMGLLIAARSRSEELTGGLINFSTWPMMFLSGAWFSIEGAPDWLQLLAQLLPLTHLVEAARKVMLDGANLLEIAPHLGAMGAMTLIFLSSGVLLFNWNSDHR</sequence>
<protein>
    <recommendedName>
        <fullName evidence="5">Transport permease protein</fullName>
    </recommendedName>
</protein>
<feature type="transmembrane region" description="Helical" evidence="5">
    <location>
        <begin position="21"/>
        <end position="42"/>
    </location>
</feature>
<evidence type="ECO:0000256" key="2">
    <source>
        <dbReference type="ARBA" id="ARBA00022692"/>
    </source>
</evidence>
<feature type="transmembrane region" description="Helical" evidence="5">
    <location>
        <begin position="255"/>
        <end position="273"/>
    </location>
</feature>
<dbReference type="PANTHER" id="PTHR43027:SF2">
    <property type="entry name" value="TRANSPORT PERMEASE PROTEIN"/>
    <property type="match status" value="1"/>
</dbReference>
<dbReference type="RefSeq" id="WP_304996030.1">
    <property type="nucleotide sequence ID" value="NZ_CP101717.1"/>
</dbReference>